<organism evidence="1 2">
    <name type="scientific">Ixodes persulcatus</name>
    <name type="common">Taiga tick</name>
    <dbReference type="NCBI Taxonomy" id="34615"/>
    <lineage>
        <taxon>Eukaryota</taxon>
        <taxon>Metazoa</taxon>
        <taxon>Ecdysozoa</taxon>
        <taxon>Arthropoda</taxon>
        <taxon>Chelicerata</taxon>
        <taxon>Arachnida</taxon>
        <taxon>Acari</taxon>
        <taxon>Parasitiformes</taxon>
        <taxon>Ixodida</taxon>
        <taxon>Ixodoidea</taxon>
        <taxon>Ixodidae</taxon>
        <taxon>Ixodinae</taxon>
        <taxon>Ixodes</taxon>
    </lineage>
</organism>
<proteinExistence type="predicted"/>
<reference evidence="1 2" key="1">
    <citation type="journal article" date="2020" name="Cell">
        <title>Large-Scale Comparative Analyses of Tick Genomes Elucidate Their Genetic Diversity and Vector Capacities.</title>
        <authorList>
            <consortium name="Tick Genome and Microbiome Consortium (TIGMIC)"/>
            <person name="Jia N."/>
            <person name="Wang J."/>
            <person name="Shi W."/>
            <person name="Du L."/>
            <person name="Sun Y."/>
            <person name="Zhan W."/>
            <person name="Jiang J.F."/>
            <person name="Wang Q."/>
            <person name="Zhang B."/>
            <person name="Ji P."/>
            <person name="Bell-Sakyi L."/>
            <person name="Cui X.M."/>
            <person name="Yuan T.T."/>
            <person name="Jiang B.G."/>
            <person name="Yang W.F."/>
            <person name="Lam T.T."/>
            <person name="Chang Q.C."/>
            <person name="Ding S.J."/>
            <person name="Wang X.J."/>
            <person name="Zhu J.G."/>
            <person name="Ruan X.D."/>
            <person name="Zhao L."/>
            <person name="Wei J.T."/>
            <person name="Ye R.Z."/>
            <person name="Que T.C."/>
            <person name="Du C.H."/>
            <person name="Zhou Y.H."/>
            <person name="Cheng J.X."/>
            <person name="Dai P.F."/>
            <person name="Guo W.B."/>
            <person name="Han X.H."/>
            <person name="Huang E.J."/>
            <person name="Li L.F."/>
            <person name="Wei W."/>
            <person name="Gao Y.C."/>
            <person name="Liu J.Z."/>
            <person name="Shao H.Z."/>
            <person name="Wang X."/>
            <person name="Wang C.C."/>
            <person name="Yang T.C."/>
            <person name="Huo Q.B."/>
            <person name="Li W."/>
            <person name="Chen H.Y."/>
            <person name="Chen S.E."/>
            <person name="Zhou L.G."/>
            <person name="Ni X.B."/>
            <person name="Tian J.H."/>
            <person name="Sheng Y."/>
            <person name="Liu T."/>
            <person name="Pan Y.S."/>
            <person name="Xia L.Y."/>
            <person name="Li J."/>
            <person name="Zhao F."/>
            <person name="Cao W.C."/>
        </authorList>
    </citation>
    <scope>NUCLEOTIDE SEQUENCE [LARGE SCALE GENOMIC DNA]</scope>
    <source>
        <strain evidence="1">Iper-2018</strain>
    </source>
</reference>
<keyword evidence="2" id="KW-1185">Reference proteome</keyword>
<sequence length="403" mass="44230">MTAAAPRTRRTCAAAATAAWRKRVEAASHTLSVRRRRRFTAPVTQGGGARAYHVTIGGDGGADYKFDDLADLKKELEDLRTKIKEAQQAAVDKTFAEALKDVDKEARFRLKQRKVLKGHISKVTSAHFCGDSKKAVSGSLDGKLIIWDVFSGNKMRVIPLRSSWVMACAYNDNGNFAAVGGMDNMCTVYDLRGAGPKVRRELTGMDGYLSSVRFLGDSQVITGSGDTRVVLWDLERGVKMTTYEAHEGDVISLSLHPDKTSFVTGSVDNTARLWDIREKECRQTFREHTADVSSVYFHASGQAFATASEDKTCGLFDIRSDQQVCRYQNPRESSAFTCCGLSLSGRLLMAGSDDHDVHVWDTLSTRRIGTLTGHENKVTALTISPDGVVVVTGSWDSSVRVWG</sequence>
<dbReference type="EMBL" id="JABSTQ010009133">
    <property type="protein sequence ID" value="KAG0432619.1"/>
    <property type="molecule type" value="Genomic_DNA"/>
</dbReference>
<comment type="caution">
    <text evidence="1">The sequence shown here is derived from an EMBL/GenBank/DDBJ whole genome shotgun (WGS) entry which is preliminary data.</text>
</comment>
<evidence type="ECO:0000313" key="1">
    <source>
        <dbReference type="EMBL" id="KAG0432619.1"/>
    </source>
</evidence>
<protein>
    <submittedName>
        <fullName evidence="1">Uncharacterized protein</fullName>
    </submittedName>
</protein>
<dbReference type="Proteomes" id="UP000805193">
    <property type="component" value="Unassembled WGS sequence"/>
</dbReference>
<evidence type="ECO:0000313" key="2">
    <source>
        <dbReference type="Proteomes" id="UP000805193"/>
    </source>
</evidence>
<accession>A0AC60QGY2</accession>
<name>A0AC60QGY2_IXOPE</name>
<gene>
    <name evidence="1" type="ORF">HPB47_020669</name>
</gene>